<keyword evidence="4" id="KW-0949">S-adenosyl-L-methionine</keyword>
<dbReference type="InterPro" id="IPR029063">
    <property type="entry name" value="SAM-dependent_MTases_sf"/>
</dbReference>
<keyword evidence="2" id="KW-0489">Methyltransferase</keyword>
<dbReference type="Gene3D" id="3.40.50.150">
    <property type="entry name" value="Vaccinia Virus protein VP39"/>
    <property type="match status" value="1"/>
</dbReference>
<evidence type="ECO:0000256" key="2">
    <source>
        <dbReference type="ARBA" id="ARBA00022603"/>
    </source>
</evidence>
<protein>
    <recommendedName>
        <fullName evidence="1">site-specific DNA-methyltransferase (adenine-specific)</fullName>
        <ecNumber evidence="1">2.1.1.72</ecNumber>
    </recommendedName>
</protein>
<gene>
    <name evidence="7" type="ORF">COX73_01345</name>
</gene>
<dbReference type="PROSITE" id="PS00092">
    <property type="entry name" value="N6_MTASE"/>
    <property type="match status" value="1"/>
</dbReference>
<dbReference type="GO" id="GO:0006304">
    <property type="term" value="P:DNA modification"/>
    <property type="evidence" value="ECO:0007669"/>
    <property type="project" value="InterPro"/>
</dbReference>
<feature type="non-terminal residue" evidence="7">
    <location>
        <position position="1"/>
    </location>
</feature>
<dbReference type="SUPFAM" id="SSF53335">
    <property type="entry name" value="S-adenosyl-L-methionine-dependent methyltransferases"/>
    <property type="match status" value="1"/>
</dbReference>
<dbReference type="InterPro" id="IPR050953">
    <property type="entry name" value="N4_N6_ade-DNA_methylase"/>
</dbReference>
<dbReference type="Pfam" id="PF07669">
    <property type="entry name" value="Eco57I"/>
    <property type="match status" value="1"/>
</dbReference>
<dbReference type="PANTHER" id="PTHR33841:SF1">
    <property type="entry name" value="DNA METHYLTRANSFERASE A"/>
    <property type="match status" value="1"/>
</dbReference>
<dbReference type="AlphaFoldDB" id="A0A2M7VKG2"/>
<evidence type="ECO:0000256" key="3">
    <source>
        <dbReference type="ARBA" id="ARBA00022679"/>
    </source>
</evidence>
<organism evidence="7 8">
    <name type="scientific">bacterium (Candidatus Gribaldobacteria) CG_4_10_14_0_2_um_filter_36_18</name>
    <dbReference type="NCBI Taxonomy" id="2014264"/>
    <lineage>
        <taxon>Bacteria</taxon>
        <taxon>Candidatus Gribaldobacteria</taxon>
    </lineage>
</organism>
<dbReference type="InterPro" id="IPR011639">
    <property type="entry name" value="MethylTrfase_TaqI-like_dom"/>
</dbReference>
<dbReference type="PRINTS" id="PR00507">
    <property type="entry name" value="N12N6MTFRASE"/>
</dbReference>
<proteinExistence type="predicted"/>
<dbReference type="GO" id="GO:0032259">
    <property type="term" value="P:methylation"/>
    <property type="evidence" value="ECO:0007669"/>
    <property type="project" value="UniProtKB-KW"/>
</dbReference>
<keyword evidence="3" id="KW-0808">Transferase</keyword>
<dbReference type="EMBL" id="PFPS01000058">
    <property type="protein sequence ID" value="PJA02330.1"/>
    <property type="molecule type" value="Genomic_DNA"/>
</dbReference>
<comment type="caution">
    <text evidence="7">The sequence shown here is derived from an EMBL/GenBank/DDBJ whole genome shotgun (WGS) entry which is preliminary data.</text>
</comment>
<dbReference type="InterPro" id="IPR002052">
    <property type="entry name" value="DNA_methylase_N6_adenine_CS"/>
</dbReference>
<reference evidence="8" key="1">
    <citation type="submission" date="2017-09" db="EMBL/GenBank/DDBJ databases">
        <title>Depth-based differentiation of microbial function through sediment-hosted aquifers and enrichment of novel symbionts in the deep terrestrial subsurface.</title>
        <authorList>
            <person name="Probst A.J."/>
            <person name="Ladd B."/>
            <person name="Jarett J.K."/>
            <person name="Geller-Mcgrath D.E."/>
            <person name="Sieber C.M.K."/>
            <person name="Emerson J.B."/>
            <person name="Anantharaman K."/>
            <person name="Thomas B.C."/>
            <person name="Malmstrom R."/>
            <person name="Stieglmeier M."/>
            <person name="Klingl A."/>
            <person name="Woyke T."/>
            <person name="Ryan C.M."/>
            <person name="Banfield J.F."/>
        </authorList>
    </citation>
    <scope>NUCLEOTIDE SEQUENCE [LARGE SCALE GENOMIC DNA]</scope>
</reference>
<evidence type="ECO:0000256" key="1">
    <source>
        <dbReference type="ARBA" id="ARBA00011900"/>
    </source>
</evidence>
<dbReference type="EC" id="2.1.1.72" evidence="1"/>
<sequence>KQTVNESLFGGLRDAREILTKSFKSWNDELKQSKNQEVLEEGVQRILDRIIFIRVLEDRGVEPPMLKEILRQRKEFGTNTQLFSLLIKKFRELDEIYNSNLFAVHTCEKWEEYDDKLKQAINLFYGDGICEYDFSQISADILGGVYESYLSYIAQKPIEIDTEGTSGKIFKTADKKELKYKSRKKRKEQGIYYTPKFIVDYIIENTLGKKLAEVKNIIDLKKIKILDSACGSGSFLTCAMKAMNNKYKEFKNPGNQYTKAEILLSNIYGVDLDTQAVELAKLNLLIEALDKKARLPDLTSNIRIGNSLISGSESELKKYFGQSWREKHPFNWQEEFSEVFKNGGFDVIIGNPPWGANIDKELEYFSDIYPNSTKSYKDIYKIFIDKAISLLKEGGLLGFIVPNTFLYQPRYEDIKTIINQYENFVINLGEKVFDNVELPFGDYFMTR</sequence>
<dbReference type="Proteomes" id="UP000231469">
    <property type="component" value="Unassembled WGS sequence"/>
</dbReference>
<evidence type="ECO:0000313" key="7">
    <source>
        <dbReference type="EMBL" id="PJA02330.1"/>
    </source>
</evidence>
<dbReference type="GO" id="GO:0003676">
    <property type="term" value="F:nucleic acid binding"/>
    <property type="evidence" value="ECO:0007669"/>
    <property type="project" value="InterPro"/>
</dbReference>
<evidence type="ECO:0000259" key="6">
    <source>
        <dbReference type="Pfam" id="PF07669"/>
    </source>
</evidence>
<comment type="catalytic activity">
    <reaction evidence="5">
        <text>a 2'-deoxyadenosine in DNA + S-adenosyl-L-methionine = an N(6)-methyl-2'-deoxyadenosine in DNA + S-adenosyl-L-homocysteine + H(+)</text>
        <dbReference type="Rhea" id="RHEA:15197"/>
        <dbReference type="Rhea" id="RHEA-COMP:12418"/>
        <dbReference type="Rhea" id="RHEA-COMP:12419"/>
        <dbReference type="ChEBI" id="CHEBI:15378"/>
        <dbReference type="ChEBI" id="CHEBI:57856"/>
        <dbReference type="ChEBI" id="CHEBI:59789"/>
        <dbReference type="ChEBI" id="CHEBI:90615"/>
        <dbReference type="ChEBI" id="CHEBI:90616"/>
        <dbReference type="EC" id="2.1.1.72"/>
    </reaction>
</comment>
<dbReference type="GO" id="GO:0009007">
    <property type="term" value="F:site-specific DNA-methyltransferase (adenine-specific) activity"/>
    <property type="evidence" value="ECO:0007669"/>
    <property type="project" value="UniProtKB-EC"/>
</dbReference>
<accession>A0A2M7VKG2</accession>
<evidence type="ECO:0000256" key="5">
    <source>
        <dbReference type="ARBA" id="ARBA00047942"/>
    </source>
</evidence>
<name>A0A2M7VKG2_9BACT</name>
<dbReference type="PANTHER" id="PTHR33841">
    <property type="entry name" value="DNA METHYLTRANSFERASE YEEA-RELATED"/>
    <property type="match status" value="1"/>
</dbReference>
<evidence type="ECO:0000313" key="8">
    <source>
        <dbReference type="Proteomes" id="UP000231469"/>
    </source>
</evidence>
<evidence type="ECO:0000256" key="4">
    <source>
        <dbReference type="ARBA" id="ARBA00022691"/>
    </source>
</evidence>
<feature type="domain" description="Type II methyltransferase M.TaqI-like" evidence="6">
    <location>
        <begin position="266"/>
        <end position="433"/>
    </location>
</feature>